<dbReference type="Proteomes" id="UP000092950">
    <property type="component" value="Chromosome"/>
</dbReference>
<proteinExistence type="predicted"/>
<gene>
    <name evidence="3" type="primary">guaA_2</name>
    <name evidence="2" type="ORF">BBN53_09605</name>
    <name evidence="3" type="ORF">ERS370011_03428</name>
</gene>
<dbReference type="InterPro" id="IPR017926">
    <property type="entry name" value="GATASE"/>
</dbReference>
<organism evidence="3 4">
    <name type="scientific">Bordetella pseudohinzii</name>
    <dbReference type="NCBI Taxonomy" id="1331258"/>
    <lineage>
        <taxon>Bacteria</taxon>
        <taxon>Pseudomonadati</taxon>
        <taxon>Pseudomonadota</taxon>
        <taxon>Betaproteobacteria</taxon>
        <taxon>Burkholderiales</taxon>
        <taxon>Alcaligenaceae</taxon>
        <taxon>Bordetella</taxon>
    </lineage>
</organism>
<dbReference type="PANTHER" id="PTHR42695:SF5">
    <property type="entry name" value="GLUTAMINE AMIDOTRANSFERASE YLR126C-RELATED"/>
    <property type="match status" value="1"/>
</dbReference>
<feature type="domain" description="Glutamine amidotransferase" evidence="1">
    <location>
        <begin position="53"/>
        <end position="193"/>
    </location>
</feature>
<dbReference type="InterPro" id="IPR029062">
    <property type="entry name" value="Class_I_gatase-like"/>
</dbReference>
<dbReference type="PROSITE" id="PS51273">
    <property type="entry name" value="GATASE_TYPE_1"/>
    <property type="match status" value="1"/>
</dbReference>
<dbReference type="PANTHER" id="PTHR42695">
    <property type="entry name" value="GLUTAMINE AMIDOTRANSFERASE YLR126C-RELATED"/>
    <property type="match status" value="1"/>
</dbReference>
<dbReference type="EMBL" id="CYTV01000011">
    <property type="protein sequence ID" value="CUJ03665.1"/>
    <property type="molecule type" value="Genomic_DNA"/>
</dbReference>
<reference evidence="2 5" key="2">
    <citation type="submission" date="2016-07" db="EMBL/GenBank/DDBJ databases">
        <title>Complete genome sequences of Bordetella pseudohinzii.</title>
        <authorList>
            <person name="Spilker T."/>
            <person name="Darrah R."/>
            <person name="LiPuma J.J."/>
        </authorList>
    </citation>
    <scope>NUCLEOTIDE SEQUENCE [LARGE SCALE GENOMIC DNA]</scope>
    <source>
        <strain evidence="2 5">HI4681</strain>
    </source>
</reference>
<accession>A0A0M7H4Q9</accession>
<dbReference type="InterPro" id="IPR044992">
    <property type="entry name" value="ChyE-like"/>
</dbReference>
<dbReference type="OrthoDB" id="9813383at2"/>
<evidence type="ECO:0000313" key="3">
    <source>
        <dbReference type="EMBL" id="CUJ03665.1"/>
    </source>
</evidence>
<dbReference type="AlphaFoldDB" id="A0A0J6EYF4"/>
<dbReference type="NCBIfam" id="NF006562">
    <property type="entry name" value="PRK09065.1"/>
    <property type="match status" value="1"/>
</dbReference>
<evidence type="ECO:0000259" key="1">
    <source>
        <dbReference type="Pfam" id="PF00117"/>
    </source>
</evidence>
<dbReference type="KEGG" id="bpdz:BBN53_09605"/>
<dbReference type="Proteomes" id="UP000053096">
    <property type="component" value="Unassembled WGS sequence"/>
</dbReference>
<protein>
    <submittedName>
        <fullName evidence="2 3">GMP synthase</fullName>
        <ecNumber evidence="3">6.3.5.2</ecNumber>
    </submittedName>
</protein>
<keyword evidence="3" id="KW-0436">Ligase</keyword>
<dbReference type="RefSeq" id="WP_043208179.1">
    <property type="nucleotide sequence ID" value="NZ_CAJGUP010000047.1"/>
</dbReference>
<dbReference type="Pfam" id="PF00117">
    <property type="entry name" value="GATase"/>
    <property type="match status" value="1"/>
</dbReference>
<dbReference type="EC" id="6.3.5.2" evidence="3"/>
<sequence>MSVLPLLIVQLGRPPEDVVRHAGEQAAWFAAELAGQPLAVVRPHEGQALPEPDRFRGAILSGAWEMVTDRLDWSERTAAWLRGIIGAGKPVLGVCYGHQLMAHALGGVVDYHPDGPEMGTQRVHCLPGAADDALLSALPPQFDAQLTHEQTVLRPPPGAVTLGRSTHDAQQILRYGPRAWSLQFHPEITPSLLHHCIARRREALSGLGLDVDGLLQGVRATPEATALLQRFAALA</sequence>
<dbReference type="GO" id="GO:0003922">
    <property type="term" value="F:GMP synthase (glutamine-hydrolyzing) activity"/>
    <property type="evidence" value="ECO:0007669"/>
    <property type="project" value="UniProtKB-EC"/>
</dbReference>
<dbReference type="GO" id="GO:0005829">
    <property type="term" value="C:cytosol"/>
    <property type="evidence" value="ECO:0007669"/>
    <property type="project" value="TreeGrafter"/>
</dbReference>
<dbReference type="CDD" id="cd01741">
    <property type="entry name" value="GATase1_1"/>
    <property type="match status" value="1"/>
</dbReference>
<accession>A0A0J6EYF4</accession>
<evidence type="ECO:0000313" key="2">
    <source>
        <dbReference type="EMBL" id="ANY16130.1"/>
    </source>
</evidence>
<evidence type="ECO:0000313" key="5">
    <source>
        <dbReference type="Proteomes" id="UP000092950"/>
    </source>
</evidence>
<reference evidence="3 4" key="1">
    <citation type="submission" date="2015-09" db="EMBL/GenBank/DDBJ databases">
        <authorList>
            <person name="Jackson K.R."/>
            <person name="Lunt B.L."/>
            <person name="Fisher J.N.B."/>
            <person name="Gardner A.V."/>
            <person name="Bailey M.E."/>
            <person name="Deus L.M."/>
            <person name="Earl A.S."/>
            <person name="Gibby P.D."/>
            <person name="Hartmann K.A."/>
            <person name="Liu J.E."/>
            <person name="Manci A.M."/>
            <person name="Nielsen D.A."/>
            <person name="Solomon M.B."/>
            <person name="Breakwell D.P."/>
            <person name="Burnett S.H."/>
            <person name="Grose J.H."/>
        </authorList>
    </citation>
    <scope>NUCLEOTIDE SEQUENCE [LARGE SCALE GENOMIC DNA]</scope>
    <source>
        <strain evidence="3 4">2789STDY5608636</strain>
    </source>
</reference>
<dbReference type="SUPFAM" id="SSF52317">
    <property type="entry name" value="Class I glutamine amidotransferase-like"/>
    <property type="match status" value="1"/>
</dbReference>
<keyword evidence="5" id="KW-1185">Reference proteome</keyword>
<dbReference type="EMBL" id="CP016440">
    <property type="protein sequence ID" value="ANY16130.1"/>
    <property type="molecule type" value="Genomic_DNA"/>
</dbReference>
<name>A0A0J6EYF4_9BORD</name>
<dbReference type="Gene3D" id="3.40.50.880">
    <property type="match status" value="1"/>
</dbReference>
<evidence type="ECO:0000313" key="4">
    <source>
        <dbReference type="Proteomes" id="UP000053096"/>
    </source>
</evidence>